<dbReference type="InterPro" id="IPR015943">
    <property type="entry name" value="WD40/YVTN_repeat-like_dom_sf"/>
</dbReference>
<dbReference type="InterPro" id="IPR019775">
    <property type="entry name" value="WD40_repeat_CS"/>
</dbReference>
<dbReference type="Gene3D" id="2.130.10.10">
    <property type="entry name" value="YVTN repeat-like/Quinoprotein amine dehydrogenase"/>
    <property type="match status" value="2"/>
</dbReference>
<dbReference type="GO" id="GO:0005634">
    <property type="term" value="C:nucleus"/>
    <property type="evidence" value="ECO:0007669"/>
    <property type="project" value="TreeGrafter"/>
</dbReference>
<evidence type="ECO:0000256" key="3">
    <source>
        <dbReference type="PROSITE-ProRule" id="PRU00221"/>
    </source>
</evidence>
<dbReference type="FunCoup" id="A0A316YG76">
    <property type="interactions" value="158"/>
</dbReference>
<dbReference type="RefSeq" id="XP_025375329.1">
    <property type="nucleotide sequence ID" value="XM_025522290.1"/>
</dbReference>
<dbReference type="EMBL" id="KZ819638">
    <property type="protein sequence ID" value="PWN88131.1"/>
    <property type="molecule type" value="Genomic_DNA"/>
</dbReference>
<feature type="repeat" description="WD" evidence="3">
    <location>
        <begin position="290"/>
        <end position="324"/>
    </location>
</feature>
<evidence type="ECO:0000256" key="2">
    <source>
        <dbReference type="ARBA" id="ARBA00022737"/>
    </source>
</evidence>
<evidence type="ECO:0000259" key="4">
    <source>
        <dbReference type="Pfam" id="PF12894"/>
    </source>
</evidence>
<dbReference type="Pfam" id="PF12894">
    <property type="entry name" value="ANAPC4_WD40"/>
    <property type="match status" value="1"/>
</dbReference>
<keyword evidence="6" id="KW-1185">Reference proteome</keyword>
<dbReference type="SUPFAM" id="SSF50978">
    <property type="entry name" value="WD40 repeat-like"/>
    <property type="match status" value="1"/>
</dbReference>
<feature type="domain" description="Anaphase-promoting complex subunit 4-like WD40" evidence="4">
    <location>
        <begin position="205"/>
        <end position="252"/>
    </location>
</feature>
<dbReference type="PROSITE" id="PS00678">
    <property type="entry name" value="WD_REPEATS_1"/>
    <property type="match status" value="2"/>
</dbReference>
<evidence type="ECO:0000313" key="6">
    <source>
        <dbReference type="Proteomes" id="UP000245768"/>
    </source>
</evidence>
<keyword evidence="2" id="KW-0677">Repeat</keyword>
<sequence length="398" mass="42022">MSLQYLQDFDSNSAHEDVVLTTCWTRHGVVVTGSLAGDIRVWDAANGQQIAGSSKPTSPHIVGINSLSVSQDQKRLLSSSVDGSVALWDISNVKDDDDVEERNAVATLKLIGKTSSLAGLSENKILHSQGDGSSTKQKGLESFTAAIHPNGQQFATTGAWAAVSVYSCEDEDGSRFAKPVIRMQTSPISTRANQPSGQINGPFGTKLAFSANGQLLAVGDDKGQVHLFDTSTNKLVLKLANHSAPIRALAFSGNSRIVDNLFIGGDDCIITIHDVRNIDGSPTGRSVGSLNSHKAWITDLQPSADGRLLASSSLDGTIRIWDLKARPKACVCTISQDSPPWALAWKATSEISRQAVTNGSSSMTAASASARDASAFVTGSEDGLVRWYRAAGVAPAET</sequence>
<accession>A0A316YG76</accession>
<dbReference type="OrthoDB" id="538223at2759"/>
<dbReference type="AlphaFoldDB" id="A0A316YG76"/>
<dbReference type="InterPro" id="IPR024977">
    <property type="entry name" value="Apc4-like_WD40_dom"/>
</dbReference>
<evidence type="ECO:0000313" key="5">
    <source>
        <dbReference type="EMBL" id="PWN88131.1"/>
    </source>
</evidence>
<dbReference type="InParanoid" id="A0A316YG76"/>
<dbReference type="InterPro" id="IPR051510">
    <property type="entry name" value="SKI8"/>
</dbReference>
<dbReference type="PROSITE" id="PS50082">
    <property type="entry name" value="WD_REPEATS_2"/>
    <property type="match status" value="3"/>
</dbReference>
<dbReference type="GO" id="GO:0032991">
    <property type="term" value="C:protein-containing complex"/>
    <property type="evidence" value="ECO:0007669"/>
    <property type="project" value="UniProtKB-ARBA"/>
</dbReference>
<name>A0A316YG76_9BASI</name>
<dbReference type="PROSITE" id="PS50294">
    <property type="entry name" value="WD_REPEATS_REGION"/>
    <property type="match status" value="2"/>
</dbReference>
<dbReference type="PANTHER" id="PTHR44090:SF1">
    <property type="entry name" value="SUPERKILLER COMPLEX PROTEIN 8"/>
    <property type="match status" value="1"/>
</dbReference>
<protein>
    <submittedName>
        <fullName evidence="5">WD40 repeat-like protein</fullName>
    </submittedName>
</protein>
<dbReference type="Proteomes" id="UP000245768">
    <property type="component" value="Unassembled WGS sequence"/>
</dbReference>
<dbReference type="InterPro" id="IPR001680">
    <property type="entry name" value="WD40_rpt"/>
</dbReference>
<dbReference type="InterPro" id="IPR020472">
    <property type="entry name" value="WD40_PAC1"/>
</dbReference>
<dbReference type="PANTHER" id="PTHR44090">
    <property type="entry name" value="WD REPEAT-CONTAINING PROTEIN 61"/>
    <property type="match status" value="1"/>
</dbReference>
<feature type="repeat" description="WD" evidence="3">
    <location>
        <begin position="12"/>
        <end position="52"/>
    </location>
</feature>
<reference evidence="5 6" key="1">
    <citation type="journal article" date="2018" name="Mol. Biol. Evol.">
        <title>Broad Genomic Sampling Reveals a Smut Pathogenic Ancestry of the Fungal Clade Ustilaginomycotina.</title>
        <authorList>
            <person name="Kijpornyongpan T."/>
            <person name="Mondo S.J."/>
            <person name="Barry K."/>
            <person name="Sandor L."/>
            <person name="Lee J."/>
            <person name="Lipzen A."/>
            <person name="Pangilinan J."/>
            <person name="LaButti K."/>
            <person name="Hainaut M."/>
            <person name="Henrissat B."/>
            <person name="Grigoriev I.V."/>
            <person name="Spatafora J.W."/>
            <person name="Aime M.C."/>
        </authorList>
    </citation>
    <scope>NUCLEOTIDE SEQUENCE [LARGE SCALE GENOMIC DNA]</scope>
    <source>
        <strain evidence="5 6">MCA 4198</strain>
    </source>
</reference>
<keyword evidence="1 3" id="KW-0853">WD repeat</keyword>
<dbReference type="Pfam" id="PF00400">
    <property type="entry name" value="WD40"/>
    <property type="match status" value="2"/>
</dbReference>
<dbReference type="InterPro" id="IPR036322">
    <property type="entry name" value="WD40_repeat_dom_sf"/>
</dbReference>
<dbReference type="SMART" id="SM00320">
    <property type="entry name" value="WD40"/>
    <property type="match status" value="6"/>
</dbReference>
<dbReference type="GeneID" id="37044206"/>
<proteinExistence type="predicted"/>
<gene>
    <name evidence="5" type="ORF">FA10DRAFT_268350</name>
</gene>
<evidence type="ECO:0000256" key="1">
    <source>
        <dbReference type="ARBA" id="ARBA00022574"/>
    </source>
</evidence>
<organism evidence="5 6">
    <name type="scientific">Acaromyces ingoldii</name>
    <dbReference type="NCBI Taxonomy" id="215250"/>
    <lineage>
        <taxon>Eukaryota</taxon>
        <taxon>Fungi</taxon>
        <taxon>Dikarya</taxon>
        <taxon>Basidiomycota</taxon>
        <taxon>Ustilaginomycotina</taxon>
        <taxon>Exobasidiomycetes</taxon>
        <taxon>Exobasidiales</taxon>
        <taxon>Cryptobasidiaceae</taxon>
        <taxon>Acaromyces</taxon>
    </lineage>
</organism>
<feature type="repeat" description="WD" evidence="3">
    <location>
        <begin position="57"/>
        <end position="92"/>
    </location>
</feature>
<dbReference type="STRING" id="215250.A0A316YG76"/>
<dbReference type="PRINTS" id="PR00320">
    <property type="entry name" value="GPROTEINBRPT"/>
</dbReference>